<evidence type="ECO:0000313" key="2">
    <source>
        <dbReference type="Proteomes" id="UP001239111"/>
    </source>
</evidence>
<organism evidence="1 2">
    <name type="scientific">Eretmocerus hayati</name>
    <dbReference type="NCBI Taxonomy" id="131215"/>
    <lineage>
        <taxon>Eukaryota</taxon>
        <taxon>Metazoa</taxon>
        <taxon>Ecdysozoa</taxon>
        <taxon>Arthropoda</taxon>
        <taxon>Hexapoda</taxon>
        <taxon>Insecta</taxon>
        <taxon>Pterygota</taxon>
        <taxon>Neoptera</taxon>
        <taxon>Endopterygota</taxon>
        <taxon>Hymenoptera</taxon>
        <taxon>Apocrita</taxon>
        <taxon>Proctotrupomorpha</taxon>
        <taxon>Chalcidoidea</taxon>
        <taxon>Aphelinidae</taxon>
        <taxon>Aphelininae</taxon>
        <taxon>Eretmocerus</taxon>
    </lineage>
</organism>
<keyword evidence="2" id="KW-1185">Reference proteome</keyword>
<protein>
    <submittedName>
        <fullName evidence="1">Uncharacterized protein</fullName>
    </submittedName>
</protein>
<dbReference type="EMBL" id="CM056744">
    <property type="protein sequence ID" value="KAJ8665400.1"/>
    <property type="molecule type" value="Genomic_DNA"/>
</dbReference>
<reference evidence="1" key="1">
    <citation type="submission" date="2023-04" db="EMBL/GenBank/DDBJ databases">
        <title>A chromosome-level genome assembly of the parasitoid wasp Eretmocerus hayati.</title>
        <authorList>
            <person name="Zhong Y."/>
            <person name="Liu S."/>
            <person name="Liu Y."/>
        </authorList>
    </citation>
    <scope>NUCLEOTIDE SEQUENCE</scope>
    <source>
        <strain evidence="1">ZJU_SS_LIU_2023</strain>
    </source>
</reference>
<gene>
    <name evidence="1" type="ORF">QAD02_007062</name>
</gene>
<accession>A0ACC2N6Y3</accession>
<comment type="caution">
    <text evidence="1">The sequence shown here is derived from an EMBL/GenBank/DDBJ whole genome shotgun (WGS) entry which is preliminary data.</text>
</comment>
<name>A0ACC2N6Y3_9HYME</name>
<sequence length="263" mass="29398">MRVHTDSDIADQGTREIPQAEYDHKSSDHERTYRVAEILLDPPLETIEIPIVKSAAVSVDQNSGMQNQKITEYSHTLSEVPEPMKAIPKTTNIEVIKSPKIKFQKPEITVISGKSKFTGDPAENPRVKNQGYWLNFSMINSDGNGVSHSGGPIKLSYDVPSRQRENEQKIQRQDDDIEPRIKLRSDKSTISVRDNDTIRGEPTIVHQIPESAAGYSQQAKSSRVSALSREQGASDYDERINESLSVNDENMHVDQSSCPQANV</sequence>
<evidence type="ECO:0000313" key="1">
    <source>
        <dbReference type="EMBL" id="KAJ8665400.1"/>
    </source>
</evidence>
<dbReference type="Proteomes" id="UP001239111">
    <property type="component" value="Chromosome 4"/>
</dbReference>
<proteinExistence type="predicted"/>